<evidence type="ECO:0000313" key="11">
    <source>
        <dbReference type="Ensembl" id="ENSUMAP00000026835"/>
    </source>
</evidence>
<dbReference type="PANTHER" id="PTHR13817">
    <property type="entry name" value="TITIN"/>
    <property type="match status" value="1"/>
</dbReference>
<dbReference type="AlphaFoldDB" id="A0A452V067"/>
<feature type="domain" description="Ig-like" evidence="9">
    <location>
        <begin position="329"/>
        <end position="393"/>
    </location>
</feature>
<dbReference type="FunFam" id="2.60.40.10:FF:000111">
    <property type="entry name" value="Myosin-binding protein C, slow type"/>
    <property type="match status" value="1"/>
</dbReference>
<evidence type="ECO:0000256" key="1">
    <source>
        <dbReference type="ARBA" id="ARBA00022433"/>
    </source>
</evidence>
<comment type="similarity">
    <text evidence="7">Belongs to the immunoglobulin superfamily. MyBP family.</text>
</comment>
<dbReference type="FunFam" id="2.60.40.10:FF:000070">
    <property type="entry name" value="Myosin-binding protein C, slow type"/>
    <property type="match status" value="1"/>
</dbReference>
<feature type="domain" description="Fibronectin type-III" evidence="10">
    <location>
        <begin position="588"/>
        <end position="687"/>
    </location>
</feature>
<keyword evidence="3" id="KW-0130">Cell adhesion</keyword>
<dbReference type="FunFam" id="2.60.40.10:FF:000326">
    <property type="entry name" value="Myosin-binding protein C, cardiac-type"/>
    <property type="match status" value="1"/>
</dbReference>
<dbReference type="PROSITE" id="PS50835">
    <property type="entry name" value="IG_LIKE"/>
    <property type="match status" value="2"/>
</dbReference>
<protein>
    <submittedName>
        <fullName evidence="11">Myosin binding protein C1</fullName>
    </submittedName>
</protein>
<dbReference type="Ensembl" id="ENSUMAT00000031762.1">
    <property type="protein sequence ID" value="ENSUMAP00000026835.1"/>
    <property type="gene ID" value="ENSUMAG00000019327.1"/>
</dbReference>
<keyword evidence="5" id="KW-0009">Actin-binding</keyword>
<dbReference type="GO" id="GO:0045214">
    <property type="term" value="P:sarcomere organization"/>
    <property type="evidence" value="ECO:0007669"/>
    <property type="project" value="TreeGrafter"/>
</dbReference>
<dbReference type="InterPro" id="IPR040849">
    <property type="entry name" value="MyBP-C_THB"/>
</dbReference>
<dbReference type="Gene3D" id="2.60.40.10">
    <property type="entry name" value="Immunoglobulins"/>
    <property type="match status" value="7"/>
</dbReference>
<dbReference type="SMART" id="SM00060">
    <property type="entry name" value="FN3"/>
    <property type="match status" value="1"/>
</dbReference>
<dbReference type="FunFam" id="2.60.40.10:FF:000085">
    <property type="entry name" value="Myosin-binding protein C, slow type"/>
    <property type="match status" value="1"/>
</dbReference>
<organism evidence="11">
    <name type="scientific">Ursus maritimus</name>
    <name type="common">Polar bear</name>
    <name type="synonym">Thalarctos maritimus</name>
    <dbReference type="NCBI Taxonomy" id="29073"/>
    <lineage>
        <taxon>Eukaryota</taxon>
        <taxon>Metazoa</taxon>
        <taxon>Chordata</taxon>
        <taxon>Craniata</taxon>
        <taxon>Vertebrata</taxon>
        <taxon>Euteleostomi</taxon>
        <taxon>Mammalia</taxon>
        <taxon>Eutheria</taxon>
        <taxon>Laurasiatheria</taxon>
        <taxon>Carnivora</taxon>
        <taxon>Caniformia</taxon>
        <taxon>Ursidae</taxon>
        <taxon>Ursus</taxon>
    </lineage>
</organism>
<dbReference type="PANTHER" id="PTHR13817:SF27">
    <property type="entry name" value="MYOSIN-BINDING PROTEIN C, SLOW-TYPE"/>
    <property type="match status" value="1"/>
</dbReference>
<evidence type="ECO:0000259" key="10">
    <source>
        <dbReference type="PROSITE" id="PS50853"/>
    </source>
</evidence>
<evidence type="ECO:0000256" key="8">
    <source>
        <dbReference type="SAM" id="SignalP"/>
    </source>
</evidence>
<evidence type="ECO:0000256" key="4">
    <source>
        <dbReference type="ARBA" id="ARBA00023179"/>
    </source>
</evidence>
<dbReference type="InterPro" id="IPR036179">
    <property type="entry name" value="Ig-like_dom_sf"/>
</dbReference>
<dbReference type="InterPro" id="IPR007110">
    <property type="entry name" value="Ig-like_dom"/>
</dbReference>
<dbReference type="Pfam" id="PF18362">
    <property type="entry name" value="THB"/>
    <property type="match status" value="1"/>
</dbReference>
<dbReference type="Pfam" id="PF07679">
    <property type="entry name" value="I-set"/>
    <property type="match status" value="5"/>
</dbReference>
<accession>A0A452V067</accession>
<keyword evidence="2" id="KW-0677">Repeat</keyword>
<proteinExistence type="inferred from homology"/>
<dbReference type="GO" id="GO:0031430">
    <property type="term" value="C:M band"/>
    <property type="evidence" value="ECO:0007669"/>
    <property type="project" value="TreeGrafter"/>
</dbReference>
<dbReference type="GeneTree" id="ENSGT00940000158254"/>
<dbReference type="GO" id="GO:0003779">
    <property type="term" value="F:actin binding"/>
    <property type="evidence" value="ECO:0007669"/>
    <property type="project" value="UniProtKB-KW"/>
</dbReference>
<keyword evidence="6" id="KW-0393">Immunoglobulin domain</keyword>
<dbReference type="FunFam" id="2.60.40.10:FF:000081">
    <property type="entry name" value="Myosin-binding protein C, slow type"/>
    <property type="match status" value="1"/>
</dbReference>
<evidence type="ECO:0000256" key="7">
    <source>
        <dbReference type="ARBA" id="ARBA00038352"/>
    </source>
</evidence>
<dbReference type="InterPro" id="IPR013098">
    <property type="entry name" value="Ig_I-set"/>
</dbReference>
<evidence type="ECO:0000256" key="3">
    <source>
        <dbReference type="ARBA" id="ARBA00022889"/>
    </source>
</evidence>
<keyword evidence="1" id="KW-0787">Thick filament</keyword>
<dbReference type="GO" id="GO:0007155">
    <property type="term" value="P:cell adhesion"/>
    <property type="evidence" value="ECO:0007669"/>
    <property type="project" value="UniProtKB-KW"/>
</dbReference>
<feature type="domain" description="Ig-like" evidence="9">
    <location>
        <begin position="488"/>
        <end position="581"/>
    </location>
</feature>
<dbReference type="SUPFAM" id="SSF48726">
    <property type="entry name" value="Immunoglobulin"/>
    <property type="match status" value="5"/>
</dbReference>
<feature type="signal peptide" evidence="8">
    <location>
        <begin position="1"/>
        <end position="28"/>
    </location>
</feature>
<dbReference type="SMART" id="SM00409">
    <property type="entry name" value="IG"/>
    <property type="match status" value="5"/>
</dbReference>
<keyword evidence="4" id="KW-0514">Muscle protein</keyword>
<dbReference type="InterPro" id="IPR003599">
    <property type="entry name" value="Ig_sub"/>
</dbReference>
<dbReference type="CDD" id="cd00063">
    <property type="entry name" value="FN3"/>
    <property type="match status" value="1"/>
</dbReference>
<reference evidence="11" key="1">
    <citation type="submission" date="2019-03" db="UniProtKB">
        <authorList>
            <consortium name="Ensembl"/>
        </authorList>
    </citation>
    <scope>IDENTIFICATION</scope>
</reference>
<name>A0A452V067_URSMA</name>
<dbReference type="InterPro" id="IPR036116">
    <property type="entry name" value="FN3_sf"/>
</dbReference>
<evidence type="ECO:0000256" key="5">
    <source>
        <dbReference type="ARBA" id="ARBA00023203"/>
    </source>
</evidence>
<keyword evidence="8" id="KW-0732">Signal</keyword>
<dbReference type="Pfam" id="PF00041">
    <property type="entry name" value="fn3"/>
    <property type="match status" value="1"/>
</dbReference>
<dbReference type="InterPro" id="IPR003961">
    <property type="entry name" value="FN3_dom"/>
</dbReference>
<feature type="chain" id="PRO_5019490654" evidence="8">
    <location>
        <begin position="29"/>
        <end position="713"/>
    </location>
</feature>
<sequence length="713" mass="80040">SPPSAVPPELGPEMILFLLFCSSEWSLGEPPAGEEQDKQNANSQLSTLFVEKPQTGSVKVGENITFIAKVKAEDLLRKPTIKWFKGKWMDLASKAGKHLQLKETFERHSRVYTFEMQIIQAKESYAGNYRCEVTYKDKFDSCTFDLEVHGKRVFFGDGQDDAGELDFSGLLKRREVKPQEEEPEVDVWELLKNANPSEYEKIAFQYGITDLRGMLKRLKRMRRVEKKSAAFAKILDPAYQVDKGGRVRFAVELADPKLEVKWYKNGQEIRPSTKYIFEHKGCERIMFINNCGLTDDSEYYVTAGDEKCSTELFVREPPVMVTKQVECECEVSEDDANVKWFKNGEEIIPGPKSRYRIKVEGKKHILIIEGATKADSAEYSVMTTGGQSSAKLSVGLKPLKILTPLTDQTVHLGKEICLKCEISEYISGKWTKNGLPVQESDHLKIVHKGRIHKLVIANALIEDEGDYVFAPDAYPITLPAKVHVIDPPKIILDGLDADNTVTVIAGSKLRLEIPISGEPPPKAIWSRADKAIMEGSGRIRAESYPDSSTLVIDVAERDDSGVYHINLKNEAGEAHASIKIKVVDIPDPPVAPSVTDVGDDWCIMKWEPPAYDGGTPILGYFIERKKKQSSRWMRLNFDLCKETTFEPKKMIEGVAYEVRIFAVNAVGISKPSMPSKPFVPLAVTSPPTLLTVDSVTDTTVTMRWRRLCARVLL</sequence>
<dbReference type="FunFam" id="2.60.40.10:FF:000286">
    <property type="entry name" value="Myosin binding protein C, slow type"/>
    <property type="match status" value="1"/>
</dbReference>
<dbReference type="InterPro" id="IPR013783">
    <property type="entry name" value="Ig-like_fold"/>
</dbReference>
<evidence type="ECO:0000259" key="9">
    <source>
        <dbReference type="PROSITE" id="PS50835"/>
    </source>
</evidence>
<dbReference type="SUPFAM" id="SSF49265">
    <property type="entry name" value="Fibronectin type III"/>
    <property type="match status" value="1"/>
</dbReference>
<evidence type="ECO:0000256" key="6">
    <source>
        <dbReference type="ARBA" id="ARBA00023319"/>
    </source>
</evidence>
<dbReference type="InterPro" id="IPR050964">
    <property type="entry name" value="Striated_Muscle_Regulatory"/>
</dbReference>
<evidence type="ECO:0000256" key="2">
    <source>
        <dbReference type="ARBA" id="ARBA00022737"/>
    </source>
</evidence>
<gene>
    <name evidence="11" type="primary">MYBPC1</name>
</gene>
<dbReference type="CDD" id="cd05894">
    <property type="entry name" value="Ig_C5_MyBP-C"/>
    <property type="match status" value="1"/>
</dbReference>
<dbReference type="PROSITE" id="PS50853">
    <property type="entry name" value="FN3"/>
    <property type="match status" value="1"/>
</dbReference>
<dbReference type="GO" id="GO:0032982">
    <property type="term" value="C:myosin filament"/>
    <property type="evidence" value="ECO:0007669"/>
    <property type="project" value="UniProtKB-KW"/>
</dbReference>